<dbReference type="PROSITE" id="PS00463">
    <property type="entry name" value="ZN2_CY6_FUNGAL_1"/>
    <property type="match status" value="1"/>
</dbReference>
<evidence type="ECO:0000256" key="4">
    <source>
        <dbReference type="ARBA" id="ARBA00023242"/>
    </source>
</evidence>
<dbReference type="PANTHER" id="PTHR46910:SF3">
    <property type="entry name" value="HALOTOLERANCE PROTEIN 9-RELATED"/>
    <property type="match status" value="1"/>
</dbReference>
<protein>
    <recommendedName>
        <fullName evidence="6">Zn(2)-C6 fungal-type domain-containing protein</fullName>
    </recommendedName>
</protein>
<dbReference type="OMA" id="QPRWPCS"/>
<name>A0A177DG34_ALTAL</name>
<dbReference type="KEGG" id="aalt:CC77DRAFT_1096594"/>
<dbReference type="GeneID" id="29115444"/>
<dbReference type="PANTHER" id="PTHR46910">
    <property type="entry name" value="TRANSCRIPTION FACTOR PDR1"/>
    <property type="match status" value="1"/>
</dbReference>
<feature type="region of interest" description="Disordered" evidence="5">
    <location>
        <begin position="95"/>
        <end position="125"/>
    </location>
</feature>
<keyword evidence="2" id="KW-0479">Metal-binding</keyword>
<evidence type="ECO:0000313" key="7">
    <source>
        <dbReference type="EMBL" id="OAG18705.1"/>
    </source>
</evidence>
<dbReference type="GO" id="GO:0000981">
    <property type="term" value="F:DNA-binding transcription factor activity, RNA polymerase II-specific"/>
    <property type="evidence" value="ECO:0007669"/>
    <property type="project" value="InterPro"/>
</dbReference>
<dbReference type="GO" id="GO:0005634">
    <property type="term" value="C:nucleus"/>
    <property type="evidence" value="ECO:0007669"/>
    <property type="project" value="UniProtKB-SubCell"/>
</dbReference>
<gene>
    <name evidence="7" type="ORF">CC77DRAFT_1096594</name>
</gene>
<feature type="region of interest" description="Disordered" evidence="5">
    <location>
        <begin position="169"/>
        <end position="204"/>
    </location>
</feature>
<dbReference type="InterPro" id="IPR050987">
    <property type="entry name" value="AtrR-like"/>
</dbReference>
<dbReference type="InterPro" id="IPR036864">
    <property type="entry name" value="Zn2-C6_fun-type_DNA-bd_sf"/>
</dbReference>
<keyword evidence="4" id="KW-0539">Nucleus</keyword>
<dbReference type="GO" id="GO:0008270">
    <property type="term" value="F:zinc ion binding"/>
    <property type="evidence" value="ECO:0007669"/>
    <property type="project" value="InterPro"/>
</dbReference>
<dbReference type="SMART" id="SM00066">
    <property type="entry name" value="GAL4"/>
    <property type="match status" value="1"/>
</dbReference>
<keyword evidence="3" id="KW-0238">DNA-binding</keyword>
<dbReference type="EMBL" id="KV441483">
    <property type="protein sequence ID" value="OAG18705.1"/>
    <property type="molecule type" value="Genomic_DNA"/>
</dbReference>
<evidence type="ECO:0000256" key="3">
    <source>
        <dbReference type="ARBA" id="ARBA00023125"/>
    </source>
</evidence>
<feature type="compositionally biased region" description="Polar residues" evidence="5">
    <location>
        <begin position="1"/>
        <end position="14"/>
    </location>
</feature>
<dbReference type="GO" id="GO:0003677">
    <property type="term" value="F:DNA binding"/>
    <property type="evidence" value="ECO:0007669"/>
    <property type="project" value="UniProtKB-KW"/>
</dbReference>
<dbReference type="CDD" id="cd00067">
    <property type="entry name" value="GAL4"/>
    <property type="match status" value="1"/>
</dbReference>
<evidence type="ECO:0000259" key="6">
    <source>
        <dbReference type="PROSITE" id="PS50048"/>
    </source>
</evidence>
<proteinExistence type="predicted"/>
<feature type="compositionally biased region" description="Polar residues" evidence="5">
    <location>
        <begin position="169"/>
        <end position="189"/>
    </location>
</feature>
<sequence length="908" mass="102320">MLKTFESSTMTEVPSKSHAERPDNSTTPPKLSSANSQPTQQPLPPRRQQWRSCDSCRRGKRACDADKRADFTNQTCSNCLRKNQACTFNWLKTASEGHQERDRKRRRSSLQSGYDRAEDSASTRSLSHHFRAPFDSTINGLYYEVPNRGTQSLSSLDQDDEQEDRFDITQNDNVDNGSSEPISIDNPSAAQPEKSDEQEFFVSSRARRDSLDVRPYGRNRKNDANSPFMDILLGERTSRGFVTNGFLRIYNDSMENSLSCWLTEHNCPYTMTRYKPSILSASKASREWGGSWSNRMYNRVIQLDRAYATLLIRKLTPDEERIVSKALNMTIMSFASQWAQAGERGTKGCPAESRFTADGFPQSNEFERSMQETLWHQTSELLHRAASIDSFRVVFALIIFSLTQRPLDTTRPSLRTNSKLGTHYEEFQALVQDDDAPIFLEIALRQLLAQRRKLERIEQQMASQGNGETDPLRQEDRDTFNLLYWLGVMFDTLSAAISQRPVVVDDEDSELPRSNNHEYGESLVWASPPSIYNDRFTMPKNATNTFTNTQTSQPSAESNEVWGDLFTRYGNLEVDPGAARWPCSYRLAASTLSSAAPVKVLLFRRVAHLQALVSRKALSDRIESGINAAFQVYNHWHRNYAPFFSDCVKHHATLPTRVQSWYILLAGHWHLGTFLLSDLLATIDSTNLSSSNERICRQASNLVATLRRQNALAVADLSLASIHSVNDTKASKDFHFALSQAALLTEPWTVVFVRSLCRAGYILVQIAASDPSEEEQSQARRRCSDCIEGLWYLGRKSDMAFLAARYLSDMLDEAIRDMSARTVPEDEGSDSVPTVSSHYDTNPSPGADAATAGCQQSFSSMGPFPQWPVDDLMGGCQPGGKLNECDMLNLEPPINVDSALLWDFSLQC</sequence>
<dbReference type="Proteomes" id="UP000077248">
    <property type="component" value="Unassembled WGS sequence"/>
</dbReference>
<evidence type="ECO:0000256" key="2">
    <source>
        <dbReference type="ARBA" id="ARBA00022723"/>
    </source>
</evidence>
<dbReference type="VEuPathDB" id="FungiDB:CC77DRAFT_1096594"/>
<dbReference type="InterPro" id="IPR001138">
    <property type="entry name" value="Zn2Cys6_DnaBD"/>
</dbReference>
<feature type="region of interest" description="Disordered" evidence="5">
    <location>
        <begin position="821"/>
        <end position="852"/>
    </location>
</feature>
<accession>A0A177DG34</accession>
<organism evidence="7 8">
    <name type="scientific">Alternaria alternata</name>
    <name type="common">Alternaria rot fungus</name>
    <name type="synonym">Torula alternata</name>
    <dbReference type="NCBI Taxonomy" id="5599"/>
    <lineage>
        <taxon>Eukaryota</taxon>
        <taxon>Fungi</taxon>
        <taxon>Dikarya</taxon>
        <taxon>Ascomycota</taxon>
        <taxon>Pezizomycotina</taxon>
        <taxon>Dothideomycetes</taxon>
        <taxon>Pleosporomycetidae</taxon>
        <taxon>Pleosporales</taxon>
        <taxon>Pleosporineae</taxon>
        <taxon>Pleosporaceae</taxon>
        <taxon>Alternaria</taxon>
        <taxon>Alternaria sect. Alternaria</taxon>
        <taxon>Alternaria alternata complex</taxon>
    </lineage>
</organism>
<comment type="subcellular location">
    <subcellularLocation>
        <location evidence="1">Nucleus</location>
    </subcellularLocation>
</comment>
<evidence type="ECO:0000256" key="1">
    <source>
        <dbReference type="ARBA" id="ARBA00004123"/>
    </source>
</evidence>
<feature type="region of interest" description="Disordered" evidence="5">
    <location>
        <begin position="1"/>
        <end position="52"/>
    </location>
</feature>
<dbReference type="Pfam" id="PF00172">
    <property type="entry name" value="Zn_clus"/>
    <property type="match status" value="1"/>
</dbReference>
<feature type="domain" description="Zn(2)-C6 fungal-type" evidence="6">
    <location>
        <begin position="52"/>
        <end position="88"/>
    </location>
</feature>
<keyword evidence="8" id="KW-1185">Reference proteome</keyword>
<evidence type="ECO:0000313" key="8">
    <source>
        <dbReference type="Proteomes" id="UP000077248"/>
    </source>
</evidence>
<dbReference type="RefSeq" id="XP_018384126.1">
    <property type="nucleotide sequence ID" value="XM_018529850.1"/>
</dbReference>
<feature type="compositionally biased region" description="Polar residues" evidence="5">
    <location>
        <begin position="831"/>
        <end position="844"/>
    </location>
</feature>
<feature type="compositionally biased region" description="Polar residues" evidence="5">
    <location>
        <begin position="24"/>
        <end position="36"/>
    </location>
</feature>
<evidence type="ECO:0000256" key="5">
    <source>
        <dbReference type="SAM" id="MobiDB-lite"/>
    </source>
</evidence>
<dbReference type="Gene3D" id="4.10.240.10">
    <property type="entry name" value="Zn(2)-C6 fungal-type DNA-binding domain"/>
    <property type="match status" value="1"/>
</dbReference>
<dbReference type="AlphaFoldDB" id="A0A177DG34"/>
<reference evidence="7 8" key="1">
    <citation type="submission" date="2016-05" db="EMBL/GenBank/DDBJ databases">
        <title>Comparative analysis of secretome profiles of manganese(II)-oxidizing ascomycete fungi.</title>
        <authorList>
            <consortium name="DOE Joint Genome Institute"/>
            <person name="Zeiner C.A."/>
            <person name="Purvine S.O."/>
            <person name="Zink E.M."/>
            <person name="Wu S."/>
            <person name="Pasa-Tolic L."/>
            <person name="Chaput D.L."/>
            <person name="Haridas S."/>
            <person name="Grigoriev I.V."/>
            <person name="Santelli C.M."/>
            <person name="Hansel C.M."/>
        </authorList>
    </citation>
    <scope>NUCLEOTIDE SEQUENCE [LARGE SCALE GENOMIC DNA]</scope>
    <source>
        <strain evidence="7 8">SRC1lrK2f</strain>
    </source>
</reference>
<dbReference type="SUPFAM" id="SSF57701">
    <property type="entry name" value="Zn2/Cys6 DNA-binding domain"/>
    <property type="match status" value="1"/>
</dbReference>
<dbReference type="PROSITE" id="PS50048">
    <property type="entry name" value="ZN2_CY6_FUNGAL_2"/>
    <property type="match status" value="1"/>
</dbReference>